<name>A0ABV5RAX0_9ACTN</name>
<comment type="caution">
    <text evidence="2">The sequence shown here is derived from an EMBL/GenBank/DDBJ whole genome shotgun (WGS) entry which is preliminary data.</text>
</comment>
<gene>
    <name evidence="2" type="ORF">ACFFTL_22630</name>
</gene>
<organism evidence="2 3">
    <name type="scientific">Streptomyces yanii</name>
    <dbReference type="NCBI Taxonomy" id="78510"/>
    <lineage>
        <taxon>Bacteria</taxon>
        <taxon>Bacillati</taxon>
        <taxon>Actinomycetota</taxon>
        <taxon>Actinomycetes</taxon>
        <taxon>Kitasatosporales</taxon>
        <taxon>Streptomycetaceae</taxon>
        <taxon>Streptomyces</taxon>
    </lineage>
</organism>
<feature type="region of interest" description="Disordered" evidence="1">
    <location>
        <begin position="1"/>
        <end position="66"/>
    </location>
</feature>
<dbReference type="Proteomes" id="UP001589710">
    <property type="component" value="Unassembled WGS sequence"/>
</dbReference>
<protein>
    <submittedName>
        <fullName evidence="2">Uncharacterized protein</fullName>
    </submittedName>
</protein>
<keyword evidence="3" id="KW-1185">Reference proteome</keyword>
<evidence type="ECO:0000313" key="3">
    <source>
        <dbReference type="Proteomes" id="UP001589710"/>
    </source>
</evidence>
<sequence>MDVSGTAPAPGRPPEAHLAGLPSPTRHVDRHTSTAIEGLAKVRSRQSAWMPEMTTSSPVPRGDDADSDRLRALLERAATGRDSQAWSDLWTELYHNGSLDVAQPLVLHTLTDMAEDDHADTAASALLLAGALLVQADQRYETRHLRDRHAPEVARLLAAANRWRQVTADRNDYCHLLEAVLNLEGGIHWAQDLFWGVVNEEYELECPDPDGCASLWVIIGERGFFSAAEDYALSDDIDTFPLHPADPRALEGLGRRLYDLALTDGHEEVARTLTYAFGEATCPECEQRLSVVGQVIASSG</sequence>
<dbReference type="EMBL" id="JBHMCG010000097">
    <property type="protein sequence ID" value="MFB9575007.1"/>
    <property type="molecule type" value="Genomic_DNA"/>
</dbReference>
<reference evidence="2 3" key="1">
    <citation type="submission" date="2024-09" db="EMBL/GenBank/DDBJ databases">
        <authorList>
            <person name="Sun Q."/>
            <person name="Mori K."/>
        </authorList>
    </citation>
    <scope>NUCLEOTIDE SEQUENCE [LARGE SCALE GENOMIC DNA]</scope>
    <source>
        <strain evidence="2 3">JCM 3331</strain>
    </source>
</reference>
<evidence type="ECO:0000313" key="2">
    <source>
        <dbReference type="EMBL" id="MFB9575007.1"/>
    </source>
</evidence>
<evidence type="ECO:0000256" key="1">
    <source>
        <dbReference type="SAM" id="MobiDB-lite"/>
    </source>
</evidence>
<proteinExistence type="predicted"/>
<accession>A0ABV5RAX0</accession>